<sequence>MGVYLNPEPKRFAESIASEIFVDKSRMISYTNSVIDTEQKYICVSRPRRFGKSMAVGMLSAYYGNGETRDLFKGLNISNDPSFDKYRNRYQVISVNMQEFLSRSKNVEDMITLLQRKLTWELTGSFSGINYFDKSDLIEVMNDIYASVGSTFIILIDEWDCIFREYKDDKRGQKLYLDFLRFWLKDKSYVSLAYMTGILPIKKYGSHSALNMFTEFSMTNPKGLAEFVGFTKDEVQNLCECYDMDFTEMRTWYDGYAFQSGLSVYSPKSVVEALRWRTFDTYWNQTETYEALKVYIQMNFNGLKDAVVQMLAGGRIKINTAKFSNDMTTFSSRDDVLTLLVHLGYLAYDGAAESVFIPNKEVSMEYINAIEDIHWDEVIHAVRDSEQLLEALWRKDDQAVATGIDSVHESTSILQYNNENALSYTIGLAFYTAREYYMIVRELPAGKGYADICFIPRSSYADKPAVVIELKWDKTTEGAIRQIKEKKYTDAFGSYTGKILLAGINYNKKTKKHECKIEEYYKEY</sequence>
<proteinExistence type="predicted"/>
<gene>
    <name evidence="2" type="ORF">A8806_1244</name>
</gene>
<comment type="caution">
    <text evidence="2">The sequence shown here is derived from an EMBL/GenBank/DDBJ whole genome shotgun (WGS) entry which is preliminary data.</text>
</comment>
<dbReference type="EMBL" id="QGDL01000024">
    <property type="protein sequence ID" value="PWJ19042.1"/>
    <property type="molecule type" value="Genomic_DNA"/>
</dbReference>
<dbReference type="PANTHER" id="PTHR34825">
    <property type="entry name" value="CONSERVED PROTEIN, WITH A WEAK D-GALACTARATE DEHYDRATASE/ALTRONATE HYDROLASE DOMAIN"/>
    <property type="match status" value="1"/>
</dbReference>
<feature type="domain" description="AAA-ATPase-like" evidence="1">
    <location>
        <begin position="19"/>
        <end position="204"/>
    </location>
</feature>
<dbReference type="Proteomes" id="UP000245845">
    <property type="component" value="Unassembled WGS sequence"/>
</dbReference>
<name>A0A2Y9BKX2_9FIRM</name>
<evidence type="ECO:0000259" key="1">
    <source>
        <dbReference type="Pfam" id="PF09820"/>
    </source>
</evidence>
<dbReference type="PANTHER" id="PTHR34825:SF1">
    <property type="entry name" value="AAA-ATPASE-LIKE DOMAIN-CONTAINING PROTEIN"/>
    <property type="match status" value="1"/>
</dbReference>
<evidence type="ECO:0000313" key="3">
    <source>
        <dbReference type="Proteomes" id="UP000245845"/>
    </source>
</evidence>
<dbReference type="AlphaFoldDB" id="A0A2Y9BKX2"/>
<organism evidence="2 3">
    <name type="scientific">Faecalicatena orotica</name>
    <dbReference type="NCBI Taxonomy" id="1544"/>
    <lineage>
        <taxon>Bacteria</taxon>
        <taxon>Bacillati</taxon>
        <taxon>Bacillota</taxon>
        <taxon>Clostridia</taxon>
        <taxon>Lachnospirales</taxon>
        <taxon>Lachnospiraceae</taxon>
        <taxon>Faecalicatena</taxon>
    </lineage>
</organism>
<evidence type="ECO:0000313" key="2">
    <source>
        <dbReference type="EMBL" id="PWJ19042.1"/>
    </source>
</evidence>
<keyword evidence="3" id="KW-1185">Reference proteome</keyword>
<dbReference type="SUPFAM" id="SSF52540">
    <property type="entry name" value="P-loop containing nucleoside triphosphate hydrolases"/>
    <property type="match status" value="1"/>
</dbReference>
<dbReference type="InterPro" id="IPR012547">
    <property type="entry name" value="PDDEXK_9"/>
</dbReference>
<dbReference type="Pfam" id="PF08011">
    <property type="entry name" value="PDDEXK_9"/>
    <property type="match status" value="1"/>
</dbReference>
<accession>A0A2Y9BKX2</accession>
<dbReference type="OrthoDB" id="1650748at2"/>
<protein>
    <submittedName>
        <fullName evidence="2">PD-(D/E)XK nuclease superfamily protein</fullName>
    </submittedName>
</protein>
<dbReference type="Pfam" id="PF09820">
    <property type="entry name" value="AAA-ATPase_like"/>
    <property type="match status" value="1"/>
</dbReference>
<dbReference type="RefSeq" id="WP_109733904.1">
    <property type="nucleotide sequence ID" value="NZ_BAAACK010000028.1"/>
</dbReference>
<dbReference type="InterPro" id="IPR018631">
    <property type="entry name" value="AAA-ATPase-like_dom"/>
</dbReference>
<dbReference type="InterPro" id="IPR027417">
    <property type="entry name" value="P-loop_NTPase"/>
</dbReference>
<reference evidence="2 3" key="1">
    <citation type="submission" date="2018-05" db="EMBL/GenBank/DDBJ databases">
        <title>The Hungate 1000. A catalogue of reference genomes from the rumen microbiome.</title>
        <authorList>
            <person name="Kelly W."/>
        </authorList>
    </citation>
    <scope>NUCLEOTIDE SEQUENCE [LARGE SCALE GENOMIC DNA]</scope>
    <source>
        <strain evidence="2 3">NLAE-zl-C242</strain>
    </source>
</reference>